<dbReference type="Proteomes" id="UP001141183">
    <property type="component" value="Unassembled WGS sequence"/>
</dbReference>
<accession>A0A9X4B1X7</accession>
<reference evidence="1" key="1">
    <citation type="submission" date="2022-05" db="EMBL/GenBank/DDBJ databases">
        <title>Draft genome sequence of Clostridium tertium strain CP3 isolated from Peru.</title>
        <authorList>
            <person name="Hurtado R."/>
            <person name="Lima L."/>
            <person name="Sousa T."/>
            <person name="Jaiswal A.K."/>
            <person name="Tiwari S."/>
            <person name="Maturrano L."/>
            <person name="Brenig B."/>
            <person name="Azevedo V."/>
        </authorList>
    </citation>
    <scope>NUCLEOTIDE SEQUENCE</scope>
    <source>
        <strain evidence="1">CP3</strain>
    </source>
</reference>
<evidence type="ECO:0000313" key="2">
    <source>
        <dbReference type="Proteomes" id="UP001141183"/>
    </source>
</evidence>
<protein>
    <submittedName>
        <fullName evidence="1">Uncharacterized protein</fullName>
    </submittedName>
</protein>
<proteinExistence type="predicted"/>
<comment type="caution">
    <text evidence="1">The sequence shown here is derived from an EMBL/GenBank/DDBJ whole genome shotgun (WGS) entry which is preliminary data.</text>
</comment>
<keyword evidence="2" id="KW-1185">Reference proteome</keyword>
<name>A0A9X4B1X7_9CLOT</name>
<sequence length="193" mass="22547">MLDFDLMNIFSGFIRNYVNFGLNKNSSKFEVVKKEIKYFIMLGQLLGYSVIHKGLNNNEEAFLNNIEVSWKEYDFNTVSSSSIKLQLFRENDLVNDLQVIQNLLYKLKEDPNKIYIQILETSSNTRIDYLNNIINTSNLEMKKDVLVIYIIRDILNDKSYYNGYLFEKGKITKQKIGICYSDAVGEKKAVFKV</sequence>
<dbReference type="RefSeq" id="WP_111927841.1">
    <property type="nucleotide sequence ID" value="NZ_BAAACM010000021.1"/>
</dbReference>
<evidence type="ECO:0000313" key="1">
    <source>
        <dbReference type="EMBL" id="MDC4240021.1"/>
    </source>
</evidence>
<dbReference type="AlphaFoldDB" id="A0A9X4B1X7"/>
<dbReference type="EMBL" id="JAMRYU010000006">
    <property type="protein sequence ID" value="MDC4240021.1"/>
    <property type="molecule type" value="Genomic_DNA"/>
</dbReference>
<organism evidence="1 2">
    <name type="scientific">Clostridium tertium</name>
    <dbReference type="NCBI Taxonomy" id="1559"/>
    <lineage>
        <taxon>Bacteria</taxon>
        <taxon>Bacillati</taxon>
        <taxon>Bacillota</taxon>
        <taxon>Clostridia</taxon>
        <taxon>Eubacteriales</taxon>
        <taxon>Clostridiaceae</taxon>
        <taxon>Clostridium</taxon>
    </lineage>
</organism>
<gene>
    <name evidence="1" type="ORF">NE398_07575</name>
</gene>
<dbReference type="GeneID" id="93045028"/>